<reference evidence="3" key="1">
    <citation type="submission" date="2021-02" db="EMBL/GenBank/DDBJ databases">
        <authorList>
            <person name="Nowell W R."/>
        </authorList>
    </citation>
    <scope>NUCLEOTIDE SEQUENCE</scope>
</reference>
<feature type="region of interest" description="Disordered" evidence="2">
    <location>
        <begin position="93"/>
        <end position="115"/>
    </location>
</feature>
<feature type="coiled-coil region" evidence="1">
    <location>
        <begin position="8"/>
        <end position="35"/>
    </location>
</feature>
<evidence type="ECO:0000313" key="5">
    <source>
        <dbReference type="Proteomes" id="UP000663828"/>
    </source>
</evidence>
<organism evidence="3 6">
    <name type="scientific">Adineta ricciae</name>
    <name type="common">Rotifer</name>
    <dbReference type="NCBI Taxonomy" id="249248"/>
    <lineage>
        <taxon>Eukaryota</taxon>
        <taxon>Metazoa</taxon>
        <taxon>Spiralia</taxon>
        <taxon>Gnathifera</taxon>
        <taxon>Rotifera</taxon>
        <taxon>Eurotatoria</taxon>
        <taxon>Bdelloidea</taxon>
        <taxon>Adinetida</taxon>
        <taxon>Adinetidae</taxon>
        <taxon>Adineta</taxon>
    </lineage>
</organism>
<protein>
    <submittedName>
        <fullName evidence="3">Uncharacterized protein</fullName>
    </submittedName>
</protein>
<dbReference type="AlphaFoldDB" id="A0A813MRJ3"/>
<dbReference type="EMBL" id="CAJNOJ010000002">
    <property type="protein sequence ID" value="CAF0726947.1"/>
    <property type="molecule type" value="Genomic_DNA"/>
</dbReference>
<evidence type="ECO:0000313" key="4">
    <source>
        <dbReference type="EMBL" id="CAF1103083.1"/>
    </source>
</evidence>
<feature type="compositionally biased region" description="Polar residues" evidence="2">
    <location>
        <begin position="311"/>
        <end position="325"/>
    </location>
</feature>
<feature type="region of interest" description="Disordered" evidence="2">
    <location>
        <begin position="234"/>
        <end position="325"/>
    </location>
</feature>
<dbReference type="OrthoDB" id="10015020at2759"/>
<feature type="compositionally biased region" description="Basic and acidic residues" evidence="2">
    <location>
        <begin position="299"/>
        <end position="308"/>
    </location>
</feature>
<feature type="compositionally biased region" description="Basic and acidic residues" evidence="2">
    <location>
        <begin position="235"/>
        <end position="244"/>
    </location>
</feature>
<feature type="compositionally biased region" description="Basic and acidic residues" evidence="2">
    <location>
        <begin position="101"/>
        <end position="110"/>
    </location>
</feature>
<dbReference type="Proteomes" id="UP000663828">
    <property type="component" value="Unassembled WGS sequence"/>
</dbReference>
<dbReference type="Proteomes" id="UP000663852">
    <property type="component" value="Unassembled WGS sequence"/>
</dbReference>
<evidence type="ECO:0000313" key="3">
    <source>
        <dbReference type="EMBL" id="CAF0726947.1"/>
    </source>
</evidence>
<comment type="caution">
    <text evidence="3">The sequence shown here is derived from an EMBL/GenBank/DDBJ whole genome shotgun (WGS) entry which is preliminary data.</text>
</comment>
<evidence type="ECO:0000256" key="1">
    <source>
        <dbReference type="SAM" id="Coils"/>
    </source>
</evidence>
<feature type="compositionally biased region" description="Polar residues" evidence="2">
    <location>
        <begin position="266"/>
        <end position="286"/>
    </location>
</feature>
<evidence type="ECO:0000256" key="2">
    <source>
        <dbReference type="SAM" id="MobiDB-lite"/>
    </source>
</evidence>
<keyword evidence="1" id="KW-0175">Coiled coil</keyword>
<name>A0A813MRJ3_ADIRI</name>
<sequence>MHEVKEPKENLHDQLKLAKEEIHSLQQQLKCLLDLTKSAWHGDQTAIIHLAELIGVDPEIEQNAFNEKKIMPVPSTKKTVTIADNDEILSKRSTSISSTLSHEDRREQKQRQQKTANALAAAARNAYLQPFLKQNHIDPVHGQNTRQLLVNMMRYRQSETRNPPSIPTSRASSASVRPRATKHLYHLASPDHVVKHLGSPASRAKPYFVFAGKEFFQQTANYAPLYEKGFITENGSRHSEHSNSSDDLNSIPSPTAEPVIGRPHTAKSTQPFATLRSSAQSRQSENPARISSAKSTTMSERDRRDAMRLQRQLNLPRQGWVNQYS</sequence>
<gene>
    <name evidence="3" type="ORF">EDS130_LOCUS780</name>
    <name evidence="4" type="ORF">XAT740_LOCUS18459</name>
</gene>
<keyword evidence="5" id="KW-1185">Reference proteome</keyword>
<proteinExistence type="predicted"/>
<accession>A0A813MRJ3</accession>
<evidence type="ECO:0000313" key="6">
    <source>
        <dbReference type="Proteomes" id="UP000663852"/>
    </source>
</evidence>
<dbReference type="EMBL" id="CAJNOR010001233">
    <property type="protein sequence ID" value="CAF1103083.1"/>
    <property type="molecule type" value="Genomic_DNA"/>
</dbReference>